<proteinExistence type="predicted"/>
<dbReference type="RefSeq" id="WP_181459515.1">
    <property type="nucleotide sequence ID" value="NZ_JACEGE010000002.1"/>
</dbReference>
<comment type="caution">
    <text evidence="1">The sequence shown here is derived from an EMBL/GenBank/DDBJ whole genome shotgun (WGS) entry which is preliminary data.</text>
</comment>
<evidence type="ECO:0000313" key="1">
    <source>
        <dbReference type="EMBL" id="MBA2794992.1"/>
    </source>
</evidence>
<dbReference type="Proteomes" id="UP000524462">
    <property type="component" value="Unassembled WGS sequence"/>
</dbReference>
<protein>
    <submittedName>
        <fullName evidence="1">Uncharacterized protein</fullName>
    </submittedName>
</protein>
<name>A0A7V9WPZ0_STRPO</name>
<evidence type="ECO:0000313" key="2">
    <source>
        <dbReference type="Proteomes" id="UP000524462"/>
    </source>
</evidence>
<gene>
    <name evidence="1" type="ORF">H1B29_00570</name>
</gene>
<dbReference type="AlphaFoldDB" id="A0A7V9WPZ0"/>
<accession>A0A7V9WPZ0</accession>
<organism evidence="1 2">
    <name type="scientific">Streptococcus porcinus</name>
    <dbReference type="NCBI Taxonomy" id="1340"/>
    <lineage>
        <taxon>Bacteria</taxon>
        <taxon>Bacillati</taxon>
        <taxon>Bacillota</taxon>
        <taxon>Bacilli</taxon>
        <taxon>Lactobacillales</taxon>
        <taxon>Streptococcaceae</taxon>
        <taxon>Streptococcus</taxon>
    </lineage>
</organism>
<reference evidence="1 2" key="1">
    <citation type="submission" date="2020-07" db="EMBL/GenBank/DDBJ databases">
        <title>Molecular and genomic characterization of Streptococcus porcinus isolated from diseased swine in Brazil.</title>
        <authorList>
            <person name="Moreno L.Z."/>
            <person name="Matajira C.E.C."/>
            <person name="Poor A.P."/>
            <person name="Dutra M.C."/>
            <person name="Moreno A.M."/>
        </authorList>
    </citation>
    <scope>NUCLEOTIDE SEQUENCE [LARGE SCALE GENOMIC DNA]</scope>
    <source>
        <strain evidence="1 2">SP0816-2</strain>
    </source>
</reference>
<dbReference type="EMBL" id="JACEGE010000002">
    <property type="protein sequence ID" value="MBA2794992.1"/>
    <property type="molecule type" value="Genomic_DNA"/>
</dbReference>
<sequence length="75" mass="8847">MHIHYNTDQTPLPLEIACTLPSDHVLFTIEKVVNSRDYLVYKHCKLKLKEKEQIKIDMRLIPMANKLLKTIKKSQ</sequence>